<feature type="domain" description="Transketolase N-terminal" evidence="11">
    <location>
        <begin position="133"/>
        <end position="290"/>
    </location>
</feature>
<comment type="cofactor">
    <cofactor evidence="1 9">
        <name>thiamine diphosphate</name>
        <dbReference type="ChEBI" id="CHEBI:58937"/>
    </cofactor>
</comment>
<evidence type="ECO:0000256" key="5">
    <source>
        <dbReference type="ARBA" id="ARBA00023002"/>
    </source>
</evidence>
<dbReference type="SUPFAM" id="SSF52922">
    <property type="entry name" value="TK C-terminal domain-like"/>
    <property type="match status" value="1"/>
</dbReference>
<dbReference type="InterPro" id="IPR009014">
    <property type="entry name" value="Transketo_C/PFOR_II"/>
</dbReference>
<dbReference type="InterPro" id="IPR029061">
    <property type="entry name" value="THDP-binding"/>
</dbReference>
<keyword evidence="7 9" id="KW-0670">Pyruvate</keyword>
<dbReference type="EC" id="1.2.4.1" evidence="3 9"/>
<feature type="domain" description="Pyruvate dehydrogenase E1 component middle" evidence="12">
    <location>
        <begin position="475"/>
        <end position="694"/>
    </location>
</feature>
<keyword evidence="6 9" id="KW-0786">Thiamine pyrophosphate</keyword>
<gene>
    <name evidence="14" type="ORF">SAMN05216271_1548</name>
</gene>
<dbReference type="InterPro" id="IPR051157">
    <property type="entry name" value="PDH/Transketolase"/>
</dbReference>
<evidence type="ECO:0000259" key="11">
    <source>
        <dbReference type="Pfam" id="PF00456"/>
    </source>
</evidence>
<keyword evidence="10" id="KW-0479">Metal-binding</keyword>
<evidence type="ECO:0000313" key="15">
    <source>
        <dbReference type="Proteomes" id="UP000243413"/>
    </source>
</evidence>
<dbReference type="Pfam" id="PF22613">
    <property type="entry name" value="Transketolase_C_1"/>
    <property type="match status" value="1"/>
</dbReference>
<feature type="binding site" evidence="10">
    <location>
        <position position="257"/>
    </location>
    <ligand>
        <name>Mg(2+)</name>
        <dbReference type="ChEBI" id="CHEBI:18420"/>
    </ligand>
</feature>
<dbReference type="PANTHER" id="PTHR43825">
    <property type="entry name" value="PYRUVATE DEHYDROGENASE E1 COMPONENT"/>
    <property type="match status" value="1"/>
</dbReference>
<evidence type="ECO:0000256" key="4">
    <source>
        <dbReference type="ARBA" id="ARBA00017172"/>
    </source>
</evidence>
<dbReference type="PANTHER" id="PTHR43825:SF3">
    <property type="entry name" value="PYRUVATE DEHYDROGENASE E1 COMPONENT"/>
    <property type="match status" value="1"/>
</dbReference>
<comment type="function">
    <text evidence="2 9">Component of the pyruvate dehydrogenase (PDH) complex, that catalyzes the overall conversion of pyruvate to acetyl-CoA and CO(2).</text>
</comment>
<comment type="catalytic activity">
    <reaction evidence="8 9">
        <text>N(6)-[(R)-lipoyl]-L-lysyl-[protein] + pyruvate + H(+) = N(6)-[(R)-S(8)-acetyldihydrolipoyl]-L-lysyl-[protein] + CO2</text>
        <dbReference type="Rhea" id="RHEA:19189"/>
        <dbReference type="Rhea" id="RHEA-COMP:10474"/>
        <dbReference type="Rhea" id="RHEA-COMP:10478"/>
        <dbReference type="ChEBI" id="CHEBI:15361"/>
        <dbReference type="ChEBI" id="CHEBI:15378"/>
        <dbReference type="ChEBI" id="CHEBI:16526"/>
        <dbReference type="ChEBI" id="CHEBI:83099"/>
        <dbReference type="ChEBI" id="CHEBI:83111"/>
        <dbReference type="EC" id="1.2.4.1"/>
    </reaction>
</comment>
<dbReference type="OrthoDB" id="9759664at2"/>
<dbReference type="GO" id="GO:0046872">
    <property type="term" value="F:metal ion binding"/>
    <property type="evidence" value="ECO:0007669"/>
    <property type="project" value="UniProtKB-KW"/>
</dbReference>
<dbReference type="STRING" id="472181.SAMN05216271_1548"/>
<dbReference type="Pfam" id="PF17831">
    <property type="entry name" value="PDH_E1_M"/>
    <property type="match status" value="1"/>
</dbReference>
<dbReference type="InterPro" id="IPR005474">
    <property type="entry name" value="Transketolase_N"/>
</dbReference>
<dbReference type="Pfam" id="PF00456">
    <property type="entry name" value="Transketolase_N"/>
    <property type="match status" value="1"/>
</dbReference>
<dbReference type="EMBL" id="LT629763">
    <property type="protein sequence ID" value="SDS27069.1"/>
    <property type="molecule type" value="Genomic_DNA"/>
</dbReference>
<evidence type="ECO:0000259" key="12">
    <source>
        <dbReference type="Pfam" id="PF17831"/>
    </source>
</evidence>
<evidence type="ECO:0000256" key="7">
    <source>
        <dbReference type="ARBA" id="ARBA00023317"/>
    </source>
</evidence>
<protein>
    <recommendedName>
        <fullName evidence="4 9">Pyruvate dehydrogenase E1 component</fullName>
        <ecNumber evidence="3 9">1.2.4.1</ecNumber>
    </recommendedName>
</protein>
<keyword evidence="10" id="KW-0460">Magnesium</keyword>
<name>A0A1H1QW08_9GAMM</name>
<accession>A0A1H1QW08</accession>
<evidence type="ECO:0000256" key="10">
    <source>
        <dbReference type="PIRSR" id="PIRSR000156-1"/>
    </source>
</evidence>
<evidence type="ECO:0000256" key="6">
    <source>
        <dbReference type="ARBA" id="ARBA00023052"/>
    </source>
</evidence>
<evidence type="ECO:0000256" key="9">
    <source>
        <dbReference type="PIRNR" id="PIRNR000156"/>
    </source>
</evidence>
<evidence type="ECO:0000256" key="1">
    <source>
        <dbReference type="ARBA" id="ARBA00001964"/>
    </source>
</evidence>
<dbReference type="CDD" id="cd02017">
    <property type="entry name" value="TPP_E1_EcPDC_like"/>
    <property type="match status" value="1"/>
</dbReference>
<feature type="domain" description="Transketolase-like C-terminal" evidence="13">
    <location>
        <begin position="709"/>
        <end position="843"/>
    </location>
</feature>
<dbReference type="NCBIfam" id="TIGR00759">
    <property type="entry name" value="aceE"/>
    <property type="match status" value="1"/>
</dbReference>
<dbReference type="Proteomes" id="UP000243413">
    <property type="component" value="Chromosome I"/>
</dbReference>
<evidence type="ECO:0000313" key="14">
    <source>
        <dbReference type="EMBL" id="SDS27069.1"/>
    </source>
</evidence>
<dbReference type="RefSeq" id="WP_092285400.1">
    <property type="nucleotide sequence ID" value="NZ_LT629763.1"/>
</dbReference>
<reference evidence="15" key="1">
    <citation type="submission" date="2016-10" db="EMBL/GenBank/DDBJ databases">
        <authorList>
            <person name="Varghese N."/>
            <person name="Submissions S."/>
        </authorList>
    </citation>
    <scope>NUCLEOTIDE SEQUENCE [LARGE SCALE GENOMIC DNA]</scope>
    <source>
        <strain evidence="15">JCM 14963</strain>
    </source>
</reference>
<comment type="cofactor">
    <cofactor evidence="10">
        <name>Mg(2+)</name>
        <dbReference type="ChEBI" id="CHEBI:18420"/>
    </cofactor>
</comment>
<organism evidence="14 15">
    <name type="scientific">Halopseudomonas sabulinigri</name>
    <dbReference type="NCBI Taxonomy" id="472181"/>
    <lineage>
        <taxon>Bacteria</taxon>
        <taxon>Pseudomonadati</taxon>
        <taxon>Pseudomonadota</taxon>
        <taxon>Gammaproteobacteria</taxon>
        <taxon>Pseudomonadales</taxon>
        <taxon>Pseudomonadaceae</taxon>
        <taxon>Halopseudomonas</taxon>
    </lineage>
</organism>
<sequence length="885" mass="100347">MKQDDIDPLETQEWLDALESVLDNEGEDRAHYLMTRLGELASRTGTPLPYAITTPYRNTIPVTHEARMPGDLFMERRIRSMVRWNALAMVMRTNQQDPDLGGHISTFASSATLYDIGFNYFFKAPTEEHGGDLVFFQGHASPGIYARAFMEGRISEEQMDNFRQEVDGKGLSSYPHPWLMPHFWQFPTVSMGLGPIQAIYQARFMKYLEHRGFIEPGKQKVWCFVGDGETDEPESLGAIALAGREKLDNLIFVINCNLQRLDGPVRGNGKIIQELEGSFRGADWNVIKVIWGRMWDPLFAKDDNGLLQQRMEEAVDGDYQNYKANDGAYVREHFFGTRPELQEMVKDLSDEEIWKLNRGGHDPYKVYAAYHDAVHHEGQPSVILAKTIKGYGTGAGQGQNTAHNTKKVDIDSLKKFRDRFDIPVNDDELEKLPFYKPEEGSAEYKYLHSRREALGGYMPQRRVESARVPVPPLDTLKAILDGSGDREISTTMAFVRIISQLVKDKELGPRIVPIVPDEARTFGMEGMFRQLGIYSSVGQLYEPVDKNQVMFYREDKKGQILEEGINEAGAMSSWIAAGTAYSTHNQPMLPFYIFYSMFGFQRIGDLAWAAGDSRAKGFLIGGTAGRTTLNGEGLQHEDGHSHILASTIPNCRSYDPTYGYELAVIIREGARRMMEEQENVYYYLTVMNEAYEQPAMPKGKEVQDGIMRGMYLLDSTGKPGELHVQLMGSGTILREVREAAKILKDDFDVTADIWSVTSFNELRRDGLAVERDNRLHPTRKKKLTFVEQCLEKRSGPVIASTDYMKLFADQIREWVPGTYKVLGTDGFGRSDSRRKLREFFEVDRHWVAYTALSALVEEGKLKPKVLTDALKTFGINPDKINPLDC</sequence>
<dbReference type="Gene3D" id="3.40.50.970">
    <property type="match status" value="2"/>
</dbReference>
<dbReference type="AlphaFoldDB" id="A0A1H1QW08"/>
<dbReference type="InterPro" id="IPR041621">
    <property type="entry name" value="PDH_E1_M"/>
</dbReference>
<dbReference type="Gene3D" id="3.40.50.920">
    <property type="match status" value="1"/>
</dbReference>
<evidence type="ECO:0000256" key="3">
    <source>
        <dbReference type="ARBA" id="ARBA00012281"/>
    </source>
</evidence>
<dbReference type="GO" id="GO:0004739">
    <property type="term" value="F:pyruvate dehydrogenase (acetyl-transferring) activity"/>
    <property type="evidence" value="ECO:0007669"/>
    <property type="project" value="UniProtKB-EC"/>
</dbReference>
<dbReference type="FunFam" id="3.40.50.970:FF:000011">
    <property type="entry name" value="Pyruvate dehydrogenase E1 component"/>
    <property type="match status" value="1"/>
</dbReference>
<feature type="binding site" evidence="10">
    <location>
        <position position="227"/>
    </location>
    <ligand>
        <name>Mg(2+)</name>
        <dbReference type="ChEBI" id="CHEBI:18420"/>
    </ligand>
</feature>
<evidence type="ECO:0000256" key="2">
    <source>
        <dbReference type="ARBA" id="ARBA00003157"/>
    </source>
</evidence>
<feature type="binding site" evidence="10">
    <location>
        <position position="259"/>
    </location>
    <ligand>
        <name>Mg(2+)</name>
        <dbReference type="ChEBI" id="CHEBI:18420"/>
    </ligand>
</feature>
<evidence type="ECO:0000256" key="8">
    <source>
        <dbReference type="ARBA" id="ARBA00051231"/>
    </source>
</evidence>
<proteinExistence type="predicted"/>
<dbReference type="SUPFAM" id="SSF52518">
    <property type="entry name" value="Thiamin diphosphate-binding fold (THDP-binding)"/>
    <property type="match status" value="2"/>
</dbReference>
<dbReference type="PIRSF" id="PIRSF000156">
    <property type="entry name" value="Pyruvate_dh_E1"/>
    <property type="match status" value="1"/>
</dbReference>
<dbReference type="InterPro" id="IPR004660">
    <property type="entry name" value="PDH_E1"/>
</dbReference>
<keyword evidence="5 9" id="KW-0560">Oxidoreductase</keyword>
<evidence type="ECO:0000259" key="13">
    <source>
        <dbReference type="Pfam" id="PF22613"/>
    </source>
</evidence>
<dbReference type="InterPro" id="IPR055152">
    <property type="entry name" value="Transketolase-like_C_2"/>
</dbReference>
<dbReference type="InterPro" id="IPR035807">
    <property type="entry name" value="PDC_E1_N"/>
</dbReference>